<organism evidence="2 3">
    <name type="scientific">Magallana gigas</name>
    <name type="common">Pacific oyster</name>
    <name type="synonym">Crassostrea gigas</name>
    <dbReference type="NCBI Taxonomy" id="29159"/>
    <lineage>
        <taxon>Eukaryota</taxon>
        <taxon>Metazoa</taxon>
        <taxon>Spiralia</taxon>
        <taxon>Lophotrochozoa</taxon>
        <taxon>Mollusca</taxon>
        <taxon>Bivalvia</taxon>
        <taxon>Autobranchia</taxon>
        <taxon>Pteriomorphia</taxon>
        <taxon>Ostreida</taxon>
        <taxon>Ostreoidea</taxon>
        <taxon>Ostreidae</taxon>
        <taxon>Magallana</taxon>
    </lineage>
</organism>
<dbReference type="NCBIfam" id="TIGR01444">
    <property type="entry name" value="fkbM_fam"/>
    <property type="match status" value="1"/>
</dbReference>
<keyword evidence="1" id="KW-1133">Transmembrane helix</keyword>
<reference evidence="2" key="1">
    <citation type="submission" date="2022-08" db="UniProtKB">
        <authorList>
            <consortium name="EnsemblMetazoa"/>
        </authorList>
    </citation>
    <scope>IDENTIFICATION</scope>
    <source>
        <strain evidence="2">05x7-T-G4-1.051#20</strain>
    </source>
</reference>
<sequence>MHARKMRQNYAQAFVLSVLFIVVTGFYFMSHHLNEYTVTITADIRPADLEAGPCPSLKDEVVFQPSGIAPKMPKELEKVVPIWKNTTADKCIGKIKPKSRRKFSTQENDTFYGCVERNKNVNGVRDHSMHRYNRDRSIIYSYFKMLKMKPDVAIIEIGGYLGGLMAKLVETTGTKRYVVLEPVPSFYKRFTKKVEDLSLKSTVTVYSFGLAKTPKELQIAVHAEATSLLRDDIKKGVKTETIKIFNVIDFFLQIGLGCHSLNLLTINCEGCEFDVIEMLTSTSLIDNIDYVQFQPHAIVFTDQQEYNCKYCRLRQLLARTHEVGYEFPHVWETWKRKGLS</sequence>
<dbReference type="Proteomes" id="UP000005408">
    <property type="component" value="Unassembled WGS sequence"/>
</dbReference>
<dbReference type="AlphaFoldDB" id="A0A8W8MLW4"/>
<proteinExistence type="predicted"/>
<evidence type="ECO:0000256" key="1">
    <source>
        <dbReference type="SAM" id="Phobius"/>
    </source>
</evidence>
<evidence type="ECO:0000313" key="3">
    <source>
        <dbReference type="Proteomes" id="UP000005408"/>
    </source>
</evidence>
<evidence type="ECO:0008006" key="4">
    <source>
        <dbReference type="Google" id="ProtNLM"/>
    </source>
</evidence>
<dbReference type="InterPro" id="IPR006342">
    <property type="entry name" value="FkbM_mtfrase"/>
</dbReference>
<keyword evidence="1" id="KW-0812">Transmembrane</keyword>
<accession>A0A8W8MLW4</accession>
<keyword evidence="3" id="KW-1185">Reference proteome</keyword>
<dbReference type="EnsemblMetazoa" id="G33941.1">
    <property type="protein sequence ID" value="G33941.1:cds"/>
    <property type="gene ID" value="G33941"/>
</dbReference>
<keyword evidence="1" id="KW-0472">Membrane</keyword>
<dbReference type="SUPFAM" id="SSF53335">
    <property type="entry name" value="S-adenosyl-L-methionine-dependent methyltransferases"/>
    <property type="match status" value="1"/>
</dbReference>
<dbReference type="InterPro" id="IPR029063">
    <property type="entry name" value="SAM-dependent_MTases_sf"/>
</dbReference>
<name>A0A8W8MLW4_MAGGI</name>
<evidence type="ECO:0000313" key="2">
    <source>
        <dbReference type="EnsemblMetazoa" id="G33941.1:cds"/>
    </source>
</evidence>
<protein>
    <recommendedName>
        <fullName evidence="4">Methyltransferase FkbM domain-containing protein</fullName>
    </recommendedName>
</protein>
<dbReference type="Gene3D" id="3.40.50.150">
    <property type="entry name" value="Vaccinia Virus protein VP39"/>
    <property type="match status" value="1"/>
</dbReference>
<dbReference type="OrthoDB" id="40902at2759"/>
<feature type="transmembrane region" description="Helical" evidence="1">
    <location>
        <begin position="12"/>
        <end position="29"/>
    </location>
</feature>